<feature type="compositionally biased region" description="Polar residues" evidence="1">
    <location>
        <begin position="71"/>
        <end position="81"/>
    </location>
</feature>
<feature type="region of interest" description="Disordered" evidence="1">
    <location>
        <begin position="148"/>
        <end position="175"/>
    </location>
</feature>
<keyword evidence="3" id="KW-1185">Reference proteome</keyword>
<evidence type="ECO:0000313" key="3">
    <source>
        <dbReference type="Proteomes" id="UP001341840"/>
    </source>
</evidence>
<accession>A0ABU6YL85</accession>
<sequence>MLTWGRIIQSGSNEASIRASNLKTLNKSARWETTHRSNASLTLLIWHTHDLPPPAKGKAKAYGPPTRASPRLTTLRSQAAVQPQPETPVTPGISGPTSSLPPKKRPIQREAGECTSKAAATPIRRHSQRIATLNCALSQAPKELEVIAISSDSETKTAKDDDVEAEPKEELSVEE</sequence>
<comment type="caution">
    <text evidence="2">The sequence shown here is derived from an EMBL/GenBank/DDBJ whole genome shotgun (WGS) entry which is preliminary data.</text>
</comment>
<feature type="region of interest" description="Disordered" evidence="1">
    <location>
        <begin position="55"/>
        <end position="118"/>
    </location>
</feature>
<gene>
    <name evidence="2" type="ORF">PIB30_061821</name>
</gene>
<organism evidence="2 3">
    <name type="scientific">Stylosanthes scabra</name>
    <dbReference type="NCBI Taxonomy" id="79078"/>
    <lineage>
        <taxon>Eukaryota</taxon>
        <taxon>Viridiplantae</taxon>
        <taxon>Streptophyta</taxon>
        <taxon>Embryophyta</taxon>
        <taxon>Tracheophyta</taxon>
        <taxon>Spermatophyta</taxon>
        <taxon>Magnoliopsida</taxon>
        <taxon>eudicotyledons</taxon>
        <taxon>Gunneridae</taxon>
        <taxon>Pentapetalae</taxon>
        <taxon>rosids</taxon>
        <taxon>fabids</taxon>
        <taxon>Fabales</taxon>
        <taxon>Fabaceae</taxon>
        <taxon>Papilionoideae</taxon>
        <taxon>50 kb inversion clade</taxon>
        <taxon>dalbergioids sensu lato</taxon>
        <taxon>Dalbergieae</taxon>
        <taxon>Pterocarpus clade</taxon>
        <taxon>Stylosanthes</taxon>
    </lineage>
</organism>
<evidence type="ECO:0000313" key="2">
    <source>
        <dbReference type="EMBL" id="MED6210191.1"/>
    </source>
</evidence>
<name>A0ABU6YL85_9FABA</name>
<feature type="compositionally biased region" description="Basic and acidic residues" evidence="1">
    <location>
        <begin position="153"/>
        <end position="175"/>
    </location>
</feature>
<dbReference type="Proteomes" id="UP001341840">
    <property type="component" value="Unassembled WGS sequence"/>
</dbReference>
<reference evidence="2 3" key="1">
    <citation type="journal article" date="2023" name="Plants (Basel)">
        <title>Bridging the Gap: Combining Genomics and Transcriptomics Approaches to Understand Stylosanthes scabra, an Orphan Legume from the Brazilian Caatinga.</title>
        <authorList>
            <person name="Ferreira-Neto J.R.C."/>
            <person name="da Silva M.D."/>
            <person name="Binneck E."/>
            <person name="de Melo N.F."/>
            <person name="da Silva R.H."/>
            <person name="de Melo A.L.T.M."/>
            <person name="Pandolfi V."/>
            <person name="Bustamante F.O."/>
            <person name="Brasileiro-Vidal A.C."/>
            <person name="Benko-Iseppon A.M."/>
        </authorList>
    </citation>
    <scope>NUCLEOTIDE SEQUENCE [LARGE SCALE GENOMIC DNA]</scope>
    <source>
        <tissue evidence="2">Leaves</tissue>
    </source>
</reference>
<evidence type="ECO:0000256" key="1">
    <source>
        <dbReference type="SAM" id="MobiDB-lite"/>
    </source>
</evidence>
<dbReference type="EMBL" id="JASCZI010242221">
    <property type="protein sequence ID" value="MED6210191.1"/>
    <property type="molecule type" value="Genomic_DNA"/>
</dbReference>
<protein>
    <submittedName>
        <fullName evidence="2">Uncharacterized protein</fullName>
    </submittedName>
</protein>
<proteinExistence type="predicted"/>